<dbReference type="Proteomes" id="UP000630923">
    <property type="component" value="Unassembled WGS sequence"/>
</dbReference>
<dbReference type="PROSITE" id="PS51365">
    <property type="entry name" value="RENAL_DIPEPTIDASE_2"/>
    <property type="match status" value="1"/>
</dbReference>
<feature type="signal peptide" evidence="1">
    <location>
        <begin position="1"/>
        <end position="20"/>
    </location>
</feature>
<evidence type="ECO:0000313" key="3">
    <source>
        <dbReference type="Proteomes" id="UP000630923"/>
    </source>
</evidence>
<comment type="caution">
    <text evidence="2">The sequence shown here is derived from an EMBL/GenBank/DDBJ whole genome shotgun (WGS) entry which is preliminary data.</text>
</comment>
<dbReference type="AlphaFoldDB" id="A0A919AY35"/>
<keyword evidence="3" id="KW-1185">Reference proteome</keyword>
<dbReference type="GO" id="GO:0070573">
    <property type="term" value="F:metallodipeptidase activity"/>
    <property type="evidence" value="ECO:0007669"/>
    <property type="project" value="InterPro"/>
</dbReference>
<dbReference type="InterPro" id="IPR032466">
    <property type="entry name" value="Metal_Hydrolase"/>
</dbReference>
<gene>
    <name evidence="2" type="ORF">GCM10017044_27180</name>
</gene>
<sequence length="409" mass="44748">MKKLLAAVSFVAIAACSQQAEEKPADNPAPATVSNAEVAKEIAQSTIIVDGHIDVPYRLADGWEDVSKATETGDFDYPRAVAGGLNAPFMSIYTPAKFDGTEEAKKHADEMINIVEKIVESAPDKYRITRSVAEVEQAFADGVIALPLGMENGSPIMGKLENIDYFYERGIRYITLTHGKANHISDSSYDETRKWNGLSEFGVQAIERMNQVGIMVDISHVSDEAFWAALKATKVPPIASHSSARHFTPGFERNMNDDMIKALAEAGGVIMINYGSSFLTEEANTYRPKMAKAYEDHIAANNLTDTPELKQEFMKAYAETSPYPYADLSDVLDHIDHAVKLGGIDAVGLGSDYDGVGDSLPTGLKDVTSYPTLVEGLLDRGYSEEDIKKILSGNLFRVWRQVEEYAAAN</sequence>
<dbReference type="Gene3D" id="3.20.20.140">
    <property type="entry name" value="Metal-dependent hydrolases"/>
    <property type="match status" value="1"/>
</dbReference>
<proteinExistence type="predicted"/>
<dbReference type="RefSeq" id="WP_191253866.1">
    <property type="nucleotide sequence ID" value="NZ_BNCI01000002.1"/>
</dbReference>
<protein>
    <submittedName>
        <fullName evidence="2">Dipeptidase</fullName>
    </submittedName>
</protein>
<reference evidence="2" key="1">
    <citation type="journal article" date="2014" name="Int. J. Syst. Evol. Microbiol.">
        <title>Complete genome sequence of Corynebacterium casei LMG S-19264T (=DSM 44701T), isolated from a smear-ripened cheese.</title>
        <authorList>
            <consortium name="US DOE Joint Genome Institute (JGI-PGF)"/>
            <person name="Walter F."/>
            <person name="Albersmeier A."/>
            <person name="Kalinowski J."/>
            <person name="Ruckert C."/>
        </authorList>
    </citation>
    <scope>NUCLEOTIDE SEQUENCE</scope>
    <source>
        <strain evidence="2">KCTC 42590</strain>
    </source>
</reference>
<dbReference type="PANTHER" id="PTHR10443">
    <property type="entry name" value="MICROSOMAL DIPEPTIDASE"/>
    <property type="match status" value="1"/>
</dbReference>
<dbReference type="CDD" id="cd01301">
    <property type="entry name" value="rDP_like"/>
    <property type="match status" value="1"/>
</dbReference>
<organism evidence="2 3">
    <name type="scientific">Kordiimonas sediminis</name>
    <dbReference type="NCBI Taxonomy" id="1735581"/>
    <lineage>
        <taxon>Bacteria</taxon>
        <taxon>Pseudomonadati</taxon>
        <taxon>Pseudomonadota</taxon>
        <taxon>Alphaproteobacteria</taxon>
        <taxon>Kordiimonadales</taxon>
        <taxon>Kordiimonadaceae</taxon>
        <taxon>Kordiimonas</taxon>
    </lineage>
</organism>
<dbReference type="PROSITE" id="PS51257">
    <property type="entry name" value="PROKAR_LIPOPROTEIN"/>
    <property type="match status" value="1"/>
</dbReference>
<feature type="chain" id="PRO_5036973009" evidence="1">
    <location>
        <begin position="21"/>
        <end position="409"/>
    </location>
</feature>
<dbReference type="EMBL" id="BNCI01000002">
    <property type="protein sequence ID" value="GHF30357.1"/>
    <property type="molecule type" value="Genomic_DNA"/>
</dbReference>
<evidence type="ECO:0000256" key="1">
    <source>
        <dbReference type="SAM" id="SignalP"/>
    </source>
</evidence>
<dbReference type="PANTHER" id="PTHR10443:SF12">
    <property type="entry name" value="DIPEPTIDASE"/>
    <property type="match status" value="1"/>
</dbReference>
<evidence type="ECO:0000313" key="2">
    <source>
        <dbReference type="EMBL" id="GHF30357.1"/>
    </source>
</evidence>
<name>A0A919AY35_9PROT</name>
<dbReference type="InterPro" id="IPR008257">
    <property type="entry name" value="Pept_M19"/>
</dbReference>
<reference evidence="2" key="2">
    <citation type="submission" date="2020-09" db="EMBL/GenBank/DDBJ databases">
        <authorList>
            <person name="Sun Q."/>
            <person name="Kim S."/>
        </authorList>
    </citation>
    <scope>NUCLEOTIDE SEQUENCE</scope>
    <source>
        <strain evidence="2">KCTC 42590</strain>
    </source>
</reference>
<dbReference type="Pfam" id="PF01244">
    <property type="entry name" value="Peptidase_M19"/>
    <property type="match status" value="1"/>
</dbReference>
<accession>A0A919AY35</accession>
<dbReference type="GO" id="GO:0006508">
    <property type="term" value="P:proteolysis"/>
    <property type="evidence" value="ECO:0007669"/>
    <property type="project" value="InterPro"/>
</dbReference>
<keyword evidence="1" id="KW-0732">Signal</keyword>
<dbReference type="SUPFAM" id="SSF51556">
    <property type="entry name" value="Metallo-dependent hydrolases"/>
    <property type="match status" value="1"/>
</dbReference>